<dbReference type="InterPro" id="IPR000326">
    <property type="entry name" value="PAP2/HPO"/>
</dbReference>
<gene>
    <name evidence="3" type="ORF">HNR15_002155</name>
</gene>
<dbReference type="GO" id="GO:0050380">
    <property type="term" value="F:undecaprenyl-diphosphatase activity"/>
    <property type="evidence" value="ECO:0007669"/>
    <property type="project" value="UniProtKB-EC"/>
</dbReference>
<evidence type="ECO:0000313" key="4">
    <source>
        <dbReference type="Proteomes" id="UP000571817"/>
    </source>
</evidence>
<dbReference type="PANTHER" id="PTHR14969">
    <property type="entry name" value="SPHINGOSINE-1-PHOSPHATE PHOSPHOHYDROLASE"/>
    <property type="match status" value="1"/>
</dbReference>
<dbReference type="AlphaFoldDB" id="A0A853DCV7"/>
<evidence type="ECO:0000256" key="1">
    <source>
        <dbReference type="SAM" id="Phobius"/>
    </source>
</evidence>
<organism evidence="3 4">
    <name type="scientific">Allobranchiibius huperziae</name>
    <dbReference type="NCBI Taxonomy" id="1874116"/>
    <lineage>
        <taxon>Bacteria</taxon>
        <taxon>Bacillati</taxon>
        <taxon>Actinomycetota</taxon>
        <taxon>Actinomycetes</taxon>
        <taxon>Micrococcales</taxon>
        <taxon>Dermacoccaceae</taxon>
        <taxon>Allobranchiibius</taxon>
    </lineage>
</organism>
<feature type="transmembrane region" description="Helical" evidence="1">
    <location>
        <begin position="181"/>
        <end position="199"/>
    </location>
</feature>
<accession>A0A853DCV7</accession>
<keyword evidence="1" id="KW-1133">Transmembrane helix</keyword>
<dbReference type="Proteomes" id="UP000571817">
    <property type="component" value="Unassembled WGS sequence"/>
</dbReference>
<proteinExistence type="predicted"/>
<feature type="transmembrane region" description="Helical" evidence="1">
    <location>
        <begin position="56"/>
        <end position="76"/>
    </location>
</feature>
<name>A0A853DCV7_9MICO</name>
<dbReference type="CDD" id="cd01610">
    <property type="entry name" value="PAP2_like"/>
    <property type="match status" value="1"/>
</dbReference>
<feature type="transmembrane region" description="Helical" evidence="1">
    <location>
        <begin position="154"/>
        <end position="175"/>
    </location>
</feature>
<dbReference type="PANTHER" id="PTHR14969:SF13">
    <property type="entry name" value="AT30094P"/>
    <property type="match status" value="1"/>
</dbReference>
<comment type="caution">
    <text evidence="3">The sequence shown here is derived from an EMBL/GenBank/DDBJ whole genome shotgun (WGS) entry which is preliminary data.</text>
</comment>
<dbReference type="Gene3D" id="1.20.144.10">
    <property type="entry name" value="Phosphatidic acid phosphatase type 2/haloperoxidase"/>
    <property type="match status" value="1"/>
</dbReference>
<evidence type="ECO:0000259" key="2">
    <source>
        <dbReference type="SMART" id="SM00014"/>
    </source>
</evidence>
<reference evidence="3 4" key="1">
    <citation type="submission" date="2020-07" db="EMBL/GenBank/DDBJ databases">
        <title>Sequencing the genomes of 1000 actinobacteria strains.</title>
        <authorList>
            <person name="Klenk H.-P."/>
        </authorList>
    </citation>
    <scope>NUCLEOTIDE SEQUENCE [LARGE SCALE GENOMIC DNA]</scope>
    <source>
        <strain evidence="3 4">DSM 29531</strain>
    </source>
</reference>
<feature type="transmembrane region" description="Helical" evidence="1">
    <location>
        <begin position="124"/>
        <end position="147"/>
    </location>
</feature>
<dbReference type="SMART" id="SM00014">
    <property type="entry name" value="acidPPc"/>
    <property type="match status" value="1"/>
</dbReference>
<dbReference type="InterPro" id="IPR036938">
    <property type="entry name" value="PAP2/HPO_sf"/>
</dbReference>
<dbReference type="EMBL" id="JACCFW010000001">
    <property type="protein sequence ID" value="NYJ75192.1"/>
    <property type="molecule type" value="Genomic_DNA"/>
</dbReference>
<feature type="domain" description="Phosphatidic acid phosphatase type 2/haloperoxidase" evidence="2">
    <location>
        <begin position="83"/>
        <end position="196"/>
    </location>
</feature>
<dbReference type="EC" id="3.6.1.27" evidence="3"/>
<keyword evidence="4" id="KW-1185">Reference proteome</keyword>
<keyword evidence="3" id="KW-0378">Hydrolase</keyword>
<dbReference type="SUPFAM" id="SSF48317">
    <property type="entry name" value="Acid phosphatase/Vanadium-dependent haloperoxidase"/>
    <property type="match status" value="1"/>
</dbReference>
<protein>
    <submittedName>
        <fullName evidence="3">Undecaprenyl-diphosphatase</fullName>
        <ecNumber evidence="3">3.6.1.27</ecNumber>
    </submittedName>
</protein>
<sequence length="222" mass="23226">MGGLTLAGALMVLVALSLATVCTRLGARRTGELRVSVWATHHDPGWGRQAGRWIDSGFGTVGAVVMIVLVLLVLLVGGRRRDVVVEAALFFATWGACSLVKHVAERARPPAPPVRRTVALQDPYSMPSGHTAIATGIVAAICFTVWLGQGSHRVALGIGIPVVLVVAASRVFVGAHYLGDVTVAMLLGAGVCLLVLALGRGLGRITPDLQGSEPLHRPARRT</sequence>
<evidence type="ECO:0000313" key="3">
    <source>
        <dbReference type="EMBL" id="NYJ75192.1"/>
    </source>
</evidence>
<dbReference type="RefSeq" id="WP_179481660.1">
    <property type="nucleotide sequence ID" value="NZ_JACCFW010000001.1"/>
</dbReference>
<keyword evidence="1" id="KW-0472">Membrane</keyword>
<keyword evidence="1" id="KW-0812">Transmembrane</keyword>
<dbReference type="Pfam" id="PF01569">
    <property type="entry name" value="PAP2"/>
    <property type="match status" value="1"/>
</dbReference>